<evidence type="ECO:0000313" key="1">
    <source>
        <dbReference type="EMBL" id="KAH3768368.1"/>
    </source>
</evidence>
<proteinExistence type="predicted"/>
<sequence>MVYEESMVIRERSQQASASIGLVASPHPRQYDPAECACHKPGANAAWGVSPDGHRRYIYFSNRIYNNYFVNF</sequence>
<gene>
    <name evidence="1" type="ORF">DPMN_169580</name>
</gene>
<reference evidence="1" key="1">
    <citation type="journal article" date="2019" name="bioRxiv">
        <title>The Genome of the Zebra Mussel, Dreissena polymorpha: A Resource for Invasive Species Research.</title>
        <authorList>
            <person name="McCartney M.A."/>
            <person name="Auch B."/>
            <person name="Kono T."/>
            <person name="Mallez S."/>
            <person name="Zhang Y."/>
            <person name="Obille A."/>
            <person name="Becker A."/>
            <person name="Abrahante J.E."/>
            <person name="Garbe J."/>
            <person name="Badalamenti J.P."/>
            <person name="Herman A."/>
            <person name="Mangelson H."/>
            <person name="Liachko I."/>
            <person name="Sullivan S."/>
            <person name="Sone E.D."/>
            <person name="Koren S."/>
            <person name="Silverstein K.A.T."/>
            <person name="Beckman K.B."/>
            <person name="Gohl D.M."/>
        </authorList>
    </citation>
    <scope>NUCLEOTIDE SEQUENCE</scope>
    <source>
        <strain evidence="1">Duluth1</strain>
        <tissue evidence="1">Whole animal</tissue>
    </source>
</reference>
<evidence type="ECO:0000313" key="2">
    <source>
        <dbReference type="Proteomes" id="UP000828390"/>
    </source>
</evidence>
<protein>
    <submittedName>
        <fullName evidence="1">Uncharacterized protein</fullName>
    </submittedName>
</protein>
<reference evidence="1" key="2">
    <citation type="submission" date="2020-11" db="EMBL/GenBank/DDBJ databases">
        <authorList>
            <person name="McCartney M.A."/>
            <person name="Auch B."/>
            <person name="Kono T."/>
            <person name="Mallez S."/>
            <person name="Becker A."/>
            <person name="Gohl D.M."/>
            <person name="Silverstein K.A.T."/>
            <person name="Koren S."/>
            <person name="Bechman K.B."/>
            <person name="Herman A."/>
            <person name="Abrahante J.E."/>
            <person name="Garbe J."/>
        </authorList>
    </citation>
    <scope>NUCLEOTIDE SEQUENCE</scope>
    <source>
        <strain evidence="1">Duluth1</strain>
        <tissue evidence="1">Whole animal</tissue>
    </source>
</reference>
<name>A0A9D4DVT0_DREPO</name>
<comment type="caution">
    <text evidence="1">The sequence shown here is derived from an EMBL/GenBank/DDBJ whole genome shotgun (WGS) entry which is preliminary data.</text>
</comment>
<dbReference type="AlphaFoldDB" id="A0A9D4DVT0"/>
<dbReference type="EMBL" id="JAIWYP010000009">
    <property type="protein sequence ID" value="KAH3768368.1"/>
    <property type="molecule type" value="Genomic_DNA"/>
</dbReference>
<dbReference type="Proteomes" id="UP000828390">
    <property type="component" value="Unassembled WGS sequence"/>
</dbReference>
<organism evidence="1 2">
    <name type="scientific">Dreissena polymorpha</name>
    <name type="common">Zebra mussel</name>
    <name type="synonym">Mytilus polymorpha</name>
    <dbReference type="NCBI Taxonomy" id="45954"/>
    <lineage>
        <taxon>Eukaryota</taxon>
        <taxon>Metazoa</taxon>
        <taxon>Spiralia</taxon>
        <taxon>Lophotrochozoa</taxon>
        <taxon>Mollusca</taxon>
        <taxon>Bivalvia</taxon>
        <taxon>Autobranchia</taxon>
        <taxon>Heteroconchia</taxon>
        <taxon>Euheterodonta</taxon>
        <taxon>Imparidentia</taxon>
        <taxon>Neoheterodontei</taxon>
        <taxon>Myida</taxon>
        <taxon>Dreissenoidea</taxon>
        <taxon>Dreissenidae</taxon>
        <taxon>Dreissena</taxon>
    </lineage>
</organism>
<keyword evidence="2" id="KW-1185">Reference proteome</keyword>
<accession>A0A9D4DVT0</accession>